<evidence type="ECO:0000256" key="1">
    <source>
        <dbReference type="SAM" id="MobiDB-lite"/>
    </source>
</evidence>
<sequence>MPIPIQPAPALLVGLGARIFLDLLRRSEEPASVKDHILLGVWQGVALHYAVKNSNFGLLVAVAIAGKLLVEFNIYPDINRCATTVIGVVLGFLGTDLITQFIDSTFSRPIPPSSERRRRKMSHSVPEPPSGVRADKKRQRLVQFRASVQGGSESEQHHKYNPVSDITSVDSNSDLIRAKESMTPLEREVAALRARASLADSERRRYREERKWAISEGNMDRATQLKQQVKRYTTLMQSFHREADVKMLSGIQIPTLLTNGAVADGRRSSTSPTQERHPRIRRSSLGNGQASSTTRDPKPGPSRRNGTAAVATTSILRDPTR</sequence>
<dbReference type="EMBL" id="MU151057">
    <property type="protein sequence ID" value="KAF9454034.1"/>
    <property type="molecule type" value="Genomic_DNA"/>
</dbReference>
<keyword evidence="3" id="KW-1185">Reference proteome</keyword>
<proteinExistence type="predicted"/>
<dbReference type="OrthoDB" id="3246365at2759"/>
<comment type="caution">
    <text evidence="2">The sequence shown here is derived from an EMBL/GenBank/DDBJ whole genome shotgun (WGS) entry which is preliminary data.</text>
</comment>
<feature type="compositionally biased region" description="Polar residues" evidence="1">
    <location>
        <begin position="284"/>
        <end position="294"/>
    </location>
</feature>
<evidence type="ECO:0000313" key="3">
    <source>
        <dbReference type="Proteomes" id="UP000807342"/>
    </source>
</evidence>
<name>A0A9P5XNX0_9AGAR</name>
<accession>A0A9P5XNX0</accession>
<organism evidence="2 3">
    <name type="scientific">Macrolepiota fuliginosa MF-IS2</name>
    <dbReference type="NCBI Taxonomy" id="1400762"/>
    <lineage>
        <taxon>Eukaryota</taxon>
        <taxon>Fungi</taxon>
        <taxon>Dikarya</taxon>
        <taxon>Basidiomycota</taxon>
        <taxon>Agaricomycotina</taxon>
        <taxon>Agaricomycetes</taxon>
        <taxon>Agaricomycetidae</taxon>
        <taxon>Agaricales</taxon>
        <taxon>Agaricineae</taxon>
        <taxon>Agaricaceae</taxon>
        <taxon>Macrolepiota</taxon>
    </lineage>
</organism>
<feature type="region of interest" description="Disordered" evidence="1">
    <location>
        <begin position="109"/>
        <end position="166"/>
    </location>
</feature>
<feature type="region of interest" description="Disordered" evidence="1">
    <location>
        <begin position="262"/>
        <end position="321"/>
    </location>
</feature>
<dbReference type="AlphaFoldDB" id="A0A9P5XNX0"/>
<protein>
    <submittedName>
        <fullName evidence="2">Uncharacterized protein</fullName>
    </submittedName>
</protein>
<dbReference type="Proteomes" id="UP000807342">
    <property type="component" value="Unassembled WGS sequence"/>
</dbReference>
<reference evidence="2" key="1">
    <citation type="submission" date="2020-11" db="EMBL/GenBank/DDBJ databases">
        <authorList>
            <consortium name="DOE Joint Genome Institute"/>
            <person name="Ahrendt S."/>
            <person name="Riley R."/>
            <person name="Andreopoulos W."/>
            <person name="Labutti K."/>
            <person name="Pangilinan J."/>
            <person name="Ruiz-Duenas F.J."/>
            <person name="Barrasa J.M."/>
            <person name="Sanchez-Garcia M."/>
            <person name="Camarero S."/>
            <person name="Miyauchi S."/>
            <person name="Serrano A."/>
            <person name="Linde D."/>
            <person name="Babiker R."/>
            <person name="Drula E."/>
            <person name="Ayuso-Fernandez I."/>
            <person name="Pacheco R."/>
            <person name="Padilla G."/>
            <person name="Ferreira P."/>
            <person name="Barriuso J."/>
            <person name="Kellner H."/>
            <person name="Castanera R."/>
            <person name="Alfaro M."/>
            <person name="Ramirez L."/>
            <person name="Pisabarro A.G."/>
            <person name="Kuo A."/>
            <person name="Tritt A."/>
            <person name="Lipzen A."/>
            <person name="He G."/>
            <person name="Yan M."/>
            <person name="Ng V."/>
            <person name="Cullen D."/>
            <person name="Martin F."/>
            <person name="Rosso M.-N."/>
            <person name="Henrissat B."/>
            <person name="Hibbett D."/>
            <person name="Martinez A.T."/>
            <person name="Grigoriev I.V."/>
        </authorList>
    </citation>
    <scope>NUCLEOTIDE SEQUENCE</scope>
    <source>
        <strain evidence="2">MF-IS2</strain>
    </source>
</reference>
<evidence type="ECO:0000313" key="2">
    <source>
        <dbReference type="EMBL" id="KAF9454034.1"/>
    </source>
</evidence>
<gene>
    <name evidence="2" type="ORF">P691DRAFT_657380</name>
</gene>